<feature type="transmembrane region" description="Helical" evidence="6">
    <location>
        <begin position="112"/>
        <end position="133"/>
    </location>
</feature>
<protein>
    <submittedName>
        <fullName evidence="8">MFS transporter</fullName>
    </submittedName>
</protein>
<reference evidence="8 9" key="1">
    <citation type="submission" date="2020-02" db="EMBL/GenBank/DDBJ databases">
        <authorList>
            <person name="Zheng R.K."/>
            <person name="Sun C.M."/>
        </authorList>
    </citation>
    <scope>NUCLEOTIDE SEQUENCE [LARGE SCALE GENOMIC DNA]</scope>
    <source>
        <strain evidence="9">zrk13</strain>
    </source>
</reference>
<dbReference type="PROSITE" id="PS50850">
    <property type="entry name" value="MFS"/>
    <property type="match status" value="1"/>
</dbReference>
<dbReference type="CDD" id="cd06173">
    <property type="entry name" value="MFS_MefA_like"/>
    <property type="match status" value="1"/>
</dbReference>
<dbReference type="SUPFAM" id="SSF103473">
    <property type="entry name" value="MFS general substrate transporter"/>
    <property type="match status" value="1"/>
</dbReference>
<dbReference type="Pfam" id="PF07690">
    <property type="entry name" value="MFS_1"/>
    <property type="match status" value="1"/>
</dbReference>
<feature type="transmembrane region" description="Helical" evidence="6">
    <location>
        <begin position="305"/>
        <end position="323"/>
    </location>
</feature>
<evidence type="ECO:0000256" key="5">
    <source>
        <dbReference type="ARBA" id="ARBA00023136"/>
    </source>
</evidence>
<dbReference type="GO" id="GO:0005886">
    <property type="term" value="C:plasma membrane"/>
    <property type="evidence" value="ECO:0007669"/>
    <property type="project" value="UniProtKB-SubCell"/>
</dbReference>
<dbReference type="GO" id="GO:0022857">
    <property type="term" value="F:transmembrane transporter activity"/>
    <property type="evidence" value="ECO:0007669"/>
    <property type="project" value="InterPro"/>
</dbReference>
<sequence>MKALFKNKSFVLLFQGSLVSSIGTTLYGFAAGIYMLTLFPTEVYGNDGAFYFALVSSTPIIIRLLISPLAGALVDKWNRIRIIYLTDFINGALFYISLYILVQFNLSVYDQVLLFIVIGGLAGISSAFFGPAVQSSIPDIVGEDLIQAANGAQSIVSSIQGIVGVLAGVILYETLGIEMAILANAVSFILSGLSEMFIKTKYAHPRSTTEKHIMEDIKTGFRYIKSTTGLLDMMKYSLLMNFAFVPLFGVGVPFLFRTELGKNGYHLAASSIVFSVAMMIAGIYIGSKHIASVKHTIVRDLPRLVLTNAAFVVIVFAVTYGYISYMIFFALYVVCMTAMALFLNSVNIPLNTALVKGIEPSYRGRVLSIIQSLAGGATPLAIIIGGIIIQFSNVAFLGLFCVVMVLYPMYGFIKNPKVLQYFDSLDQAKQEVPQYA</sequence>
<evidence type="ECO:0000256" key="3">
    <source>
        <dbReference type="ARBA" id="ARBA00022692"/>
    </source>
</evidence>
<feature type="transmembrane region" description="Helical" evidence="6">
    <location>
        <begin position="268"/>
        <end position="285"/>
    </location>
</feature>
<dbReference type="AlphaFoldDB" id="A0A7L7KPR6"/>
<evidence type="ECO:0000256" key="6">
    <source>
        <dbReference type="SAM" id="Phobius"/>
    </source>
</evidence>
<dbReference type="EMBL" id="CP048914">
    <property type="protein sequence ID" value="QMS84703.1"/>
    <property type="molecule type" value="Genomic_DNA"/>
</dbReference>
<evidence type="ECO:0000256" key="2">
    <source>
        <dbReference type="ARBA" id="ARBA00022475"/>
    </source>
</evidence>
<keyword evidence="3 6" id="KW-0812">Transmembrane</keyword>
<dbReference type="InterPro" id="IPR036259">
    <property type="entry name" value="MFS_trans_sf"/>
</dbReference>
<keyword evidence="9" id="KW-1185">Reference proteome</keyword>
<feature type="domain" description="Major facilitator superfamily (MFS) profile" evidence="7">
    <location>
        <begin position="1"/>
        <end position="203"/>
    </location>
</feature>
<evidence type="ECO:0000313" key="9">
    <source>
        <dbReference type="Proteomes" id="UP000514720"/>
    </source>
</evidence>
<name>A0A7L7KPR6_9MOLU</name>
<feature type="transmembrane region" description="Helical" evidence="6">
    <location>
        <begin position="154"/>
        <end position="173"/>
    </location>
</feature>
<evidence type="ECO:0000259" key="7">
    <source>
        <dbReference type="PROSITE" id="PS50850"/>
    </source>
</evidence>
<feature type="transmembrane region" description="Helical" evidence="6">
    <location>
        <begin position="179"/>
        <end position="198"/>
    </location>
</feature>
<gene>
    <name evidence="8" type="ORF">G4Z02_02690</name>
</gene>
<feature type="transmembrane region" description="Helical" evidence="6">
    <location>
        <begin position="329"/>
        <end position="354"/>
    </location>
</feature>
<organism evidence="8 9">
    <name type="scientific">Candidatus Xianfuyuplasma coldseepsis</name>
    <dbReference type="NCBI Taxonomy" id="2782163"/>
    <lineage>
        <taxon>Bacteria</taxon>
        <taxon>Bacillati</taxon>
        <taxon>Mycoplasmatota</taxon>
        <taxon>Mollicutes</taxon>
        <taxon>Candidatus Izemoplasmatales</taxon>
        <taxon>Candidatus Izemoplasmataceae</taxon>
        <taxon>Candidatus Xianfuyuplasma</taxon>
    </lineage>
</organism>
<keyword evidence="2" id="KW-1003">Cell membrane</keyword>
<keyword evidence="4 6" id="KW-1133">Transmembrane helix</keyword>
<feature type="transmembrane region" description="Helical" evidence="6">
    <location>
        <begin position="82"/>
        <end position="106"/>
    </location>
</feature>
<comment type="subcellular location">
    <subcellularLocation>
        <location evidence="1">Cell membrane</location>
        <topology evidence="1">Multi-pass membrane protein</topology>
    </subcellularLocation>
</comment>
<dbReference type="Proteomes" id="UP000514720">
    <property type="component" value="Chromosome"/>
</dbReference>
<dbReference type="InterPro" id="IPR011701">
    <property type="entry name" value="MFS"/>
</dbReference>
<dbReference type="PANTHER" id="PTHR23513:SF6">
    <property type="entry name" value="MAJOR FACILITATOR SUPERFAMILY ASSOCIATED DOMAIN-CONTAINING PROTEIN"/>
    <property type="match status" value="1"/>
</dbReference>
<dbReference type="KEGG" id="xcl:G4Z02_02690"/>
<dbReference type="Gene3D" id="1.20.1250.20">
    <property type="entry name" value="MFS general substrate transporter like domains"/>
    <property type="match status" value="1"/>
</dbReference>
<feature type="transmembrane region" description="Helical" evidence="6">
    <location>
        <begin position="48"/>
        <end position="70"/>
    </location>
</feature>
<proteinExistence type="predicted"/>
<keyword evidence="5 6" id="KW-0472">Membrane</keyword>
<evidence type="ECO:0000256" key="1">
    <source>
        <dbReference type="ARBA" id="ARBA00004651"/>
    </source>
</evidence>
<feature type="transmembrane region" description="Helical" evidence="6">
    <location>
        <begin position="366"/>
        <end position="389"/>
    </location>
</feature>
<dbReference type="PANTHER" id="PTHR23513">
    <property type="entry name" value="INTEGRAL MEMBRANE EFFLUX PROTEIN-RELATED"/>
    <property type="match status" value="1"/>
</dbReference>
<evidence type="ECO:0000256" key="4">
    <source>
        <dbReference type="ARBA" id="ARBA00022989"/>
    </source>
</evidence>
<dbReference type="InterPro" id="IPR020846">
    <property type="entry name" value="MFS_dom"/>
</dbReference>
<feature type="transmembrane region" description="Helical" evidence="6">
    <location>
        <begin position="12"/>
        <end position="36"/>
    </location>
</feature>
<accession>A0A7L7KPR6</accession>
<feature type="transmembrane region" description="Helical" evidence="6">
    <location>
        <begin position="395"/>
        <end position="413"/>
    </location>
</feature>
<feature type="transmembrane region" description="Helical" evidence="6">
    <location>
        <begin position="238"/>
        <end position="256"/>
    </location>
</feature>
<evidence type="ECO:0000313" key="8">
    <source>
        <dbReference type="EMBL" id="QMS84703.1"/>
    </source>
</evidence>
<dbReference type="RefSeq" id="WP_258878322.1">
    <property type="nucleotide sequence ID" value="NZ_CP048914.1"/>
</dbReference>